<feature type="transmembrane region" description="Helical" evidence="1">
    <location>
        <begin position="6"/>
        <end position="24"/>
    </location>
</feature>
<keyword evidence="1" id="KW-0812">Transmembrane</keyword>
<organism evidence="2 3">
    <name type="scientific">Pseudomonas anguilliseptica</name>
    <dbReference type="NCBI Taxonomy" id="53406"/>
    <lineage>
        <taxon>Bacteria</taxon>
        <taxon>Pseudomonadati</taxon>
        <taxon>Pseudomonadota</taxon>
        <taxon>Gammaproteobacteria</taxon>
        <taxon>Pseudomonadales</taxon>
        <taxon>Pseudomonadaceae</taxon>
        <taxon>Pseudomonas</taxon>
    </lineage>
</organism>
<evidence type="ECO:0000313" key="3">
    <source>
        <dbReference type="Proteomes" id="UP000242849"/>
    </source>
</evidence>
<keyword evidence="1" id="KW-0472">Membrane</keyword>
<accession>A0A1H5EQL7</accession>
<gene>
    <name evidence="2" type="ORF">SAMN05421553_3674</name>
</gene>
<evidence type="ECO:0000313" key="2">
    <source>
        <dbReference type="EMBL" id="SED93467.1"/>
    </source>
</evidence>
<keyword evidence="3" id="KW-1185">Reference proteome</keyword>
<dbReference type="Proteomes" id="UP000242849">
    <property type="component" value="Unassembled WGS sequence"/>
</dbReference>
<keyword evidence="1" id="KW-1133">Transmembrane helix</keyword>
<protein>
    <submittedName>
        <fullName evidence="2">Uncharacterized protein</fullName>
    </submittedName>
</protein>
<reference evidence="3" key="1">
    <citation type="submission" date="2016-10" db="EMBL/GenBank/DDBJ databases">
        <authorList>
            <person name="Varghese N."/>
            <person name="Submissions S."/>
        </authorList>
    </citation>
    <scope>NUCLEOTIDE SEQUENCE [LARGE SCALE GENOMIC DNA]</scope>
    <source>
        <strain evidence="3">DSM 12111</strain>
    </source>
</reference>
<name>A0A1H5EQL7_PSEAG</name>
<dbReference type="AlphaFoldDB" id="A0A1H5EQL7"/>
<proteinExistence type="predicted"/>
<evidence type="ECO:0000256" key="1">
    <source>
        <dbReference type="SAM" id="Phobius"/>
    </source>
</evidence>
<sequence>MNLIALFSEHFWLLFAVAISIAVLRELHLKRD</sequence>
<dbReference type="EMBL" id="FNSC01000001">
    <property type="protein sequence ID" value="SED93467.1"/>
    <property type="molecule type" value="Genomic_DNA"/>
</dbReference>